<evidence type="ECO:0000313" key="1">
    <source>
        <dbReference type="EMBL" id="KAH7991369.1"/>
    </source>
</evidence>
<sequence>MKMEEADAPRSVLGESLERGGRDLHVLKVGTMREFLSGPGLQLVKQEPEEGLQQVWEEQWQALLESVASPRPQSGNPGLLESSARSETKGFQLSSEGATAANQRLSRHRESHSLLDLSGDISPISGRLEVSSGKTKEETALVPPEEREELENLVKAEHLPLSTLKAEPVGQDGDEEAILKGTNFTGLDY</sequence>
<name>A0ACB8EFN9_9SAUR</name>
<dbReference type="EMBL" id="CM037616">
    <property type="protein sequence ID" value="KAH7991369.1"/>
    <property type="molecule type" value="Genomic_DNA"/>
</dbReference>
<accession>A0ACB8EFN9</accession>
<reference evidence="1" key="1">
    <citation type="submission" date="2021-08" db="EMBL/GenBank/DDBJ databases">
        <title>The first chromosome-level gecko genome reveals the dynamic sex chromosomes of Neotropical dwarf geckos (Sphaerodactylidae: Sphaerodactylus).</title>
        <authorList>
            <person name="Pinto B.J."/>
            <person name="Keating S.E."/>
            <person name="Gamble T."/>
        </authorList>
    </citation>
    <scope>NUCLEOTIDE SEQUENCE</scope>
    <source>
        <strain evidence="1">TG3544</strain>
    </source>
</reference>
<keyword evidence="2" id="KW-1185">Reference proteome</keyword>
<organism evidence="1 2">
    <name type="scientific">Sphaerodactylus townsendi</name>
    <dbReference type="NCBI Taxonomy" id="933632"/>
    <lineage>
        <taxon>Eukaryota</taxon>
        <taxon>Metazoa</taxon>
        <taxon>Chordata</taxon>
        <taxon>Craniata</taxon>
        <taxon>Vertebrata</taxon>
        <taxon>Euteleostomi</taxon>
        <taxon>Lepidosauria</taxon>
        <taxon>Squamata</taxon>
        <taxon>Bifurcata</taxon>
        <taxon>Gekkota</taxon>
        <taxon>Sphaerodactylidae</taxon>
        <taxon>Sphaerodactylus</taxon>
    </lineage>
</organism>
<comment type="caution">
    <text evidence="1">The sequence shown here is derived from an EMBL/GenBank/DDBJ whole genome shotgun (WGS) entry which is preliminary data.</text>
</comment>
<evidence type="ECO:0000313" key="2">
    <source>
        <dbReference type="Proteomes" id="UP000827872"/>
    </source>
</evidence>
<gene>
    <name evidence="1" type="ORF">K3G42_005298</name>
</gene>
<proteinExistence type="predicted"/>
<protein>
    <submittedName>
        <fullName evidence="1">Uncharacterized protein</fullName>
    </submittedName>
</protein>
<dbReference type="Proteomes" id="UP000827872">
    <property type="component" value="Linkage Group LG03"/>
</dbReference>